<name>A0ABV3L1X9_9RHOB</name>
<accession>A0ABV3L1X9</accession>
<organism evidence="1 2">
    <name type="scientific">Meridianimarinicoccus marinus</name>
    <dbReference type="NCBI Taxonomy" id="3231483"/>
    <lineage>
        <taxon>Bacteria</taxon>
        <taxon>Pseudomonadati</taxon>
        <taxon>Pseudomonadota</taxon>
        <taxon>Alphaproteobacteria</taxon>
        <taxon>Rhodobacterales</taxon>
        <taxon>Paracoccaceae</taxon>
        <taxon>Meridianimarinicoccus</taxon>
    </lineage>
</organism>
<protein>
    <recommendedName>
        <fullName evidence="3">DUF1127 domain-containing protein</fullName>
    </recommendedName>
</protein>
<gene>
    <name evidence="1" type="ORF">AB0T83_01915</name>
</gene>
<dbReference type="RefSeq" id="WP_366191049.1">
    <property type="nucleotide sequence ID" value="NZ_JBFBVU010000001.1"/>
</dbReference>
<sequence length="84" mass="9341">MHEAKTDDATEIIFMPPIAPALDRTLCDLGFGLNPASLRRAILPEVLRLNAKSDAELSLIGIRRAQIPAFVLRHRFPHMDPRAA</sequence>
<evidence type="ECO:0000313" key="2">
    <source>
        <dbReference type="Proteomes" id="UP001553161"/>
    </source>
</evidence>
<proteinExistence type="predicted"/>
<reference evidence="1 2" key="1">
    <citation type="submission" date="2024-07" db="EMBL/GenBank/DDBJ databases">
        <authorList>
            <person name="Kang M."/>
        </authorList>
    </citation>
    <scope>NUCLEOTIDE SEQUENCE [LARGE SCALE GENOMIC DNA]</scope>
    <source>
        <strain evidence="1 2">DFM31</strain>
    </source>
</reference>
<evidence type="ECO:0000313" key="1">
    <source>
        <dbReference type="EMBL" id="MEV8465536.1"/>
    </source>
</evidence>
<dbReference type="Proteomes" id="UP001553161">
    <property type="component" value="Unassembled WGS sequence"/>
</dbReference>
<evidence type="ECO:0008006" key="3">
    <source>
        <dbReference type="Google" id="ProtNLM"/>
    </source>
</evidence>
<keyword evidence="2" id="KW-1185">Reference proteome</keyword>
<comment type="caution">
    <text evidence="1">The sequence shown here is derived from an EMBL/GenBank/DDBJ whole genome shotgun (WGS) entry which is preliminary data.</text>
</comment>
<dbReference type="EMBL" id="JBFBVU010000001">
    <property type="protein sequence ID" value="MEV8465536.1"/>
    <property type="molecule type" value="Genomic_DNA"/>
</dbReference>